<dbReference type="GeneID" id="85469079"/>
<dbReference type="EMBL" id="JAHMHQ010000008">
    <property type="protein sequence ID" value="KAK1637626.1"/>
    <property type="molecule type" value="Genomic_DNA"/>
</dbReference>
<organism evidence="2 3">
    <name type="scientific">Colletotrichum phormii</name>
    <dbReference type="NCBI Taxonomy" id="359342"/>
    <lineage>
        <taxon>Eukaryota</taxon>
        <taxon>Fungi</taxon>
        <taxon>Dikarya</taxon>
        <taxon>Ascomycota</taxon>
        <taxon>Pezizomycotina</taxon>
        <taxon>Sordariomycetes</taxon>
        <taxon>Hypocreomycetidae</taxon>
        <taxon>Glomerellales</taxon>
        <taxon>Glomerellaceae</taxon>
        <taxon>Colletotrichum</taxon>
        <taxon>Colletotrichum acutatum species complex</taxon>
    </lineage>
</organism>
<dbReference type="RefSeq" id="XP_060446233.1">
    <property type="nucleotide sequence ID" value="XM_060584217.1"/>
</dbReference>
<evidence type="ECO:0000256" key="1">
    <source>
        <dbReference type="SAM" id="Coils"/>
    </source>
</evidence>
<keyword evidence="1" id="KW-0175">Coiled coil</keyword>
<comment type="caution">
    <text evidence="2">The sequence shown here is derived from an EMBL/GenBank/DDBJ whole genome shotgun (WGS) entry which is preliminary data.</text>
</comment>
<dbReference type="AlphaFoldDB" id="A0AAI9ZTL6"/>
<keyword evidence="3" id="KW-1185">Reference proteome</keyword>
<proteinExistence type="predicted"/>
<feature type="coiled-coil region" evidence="1">
    <location>
        <begin position="116"/>
        <end position="143"/>
    </location>
</feature>
<evidence type="ECO:0000313" key="2">
    <source>
        <dbReference type="EMBL" id="KAK1637626.1"/>
    </source>
</evidence>
<reference evidence="2" key="1">
    <citation type="submission" date="2021-06" db="EMBL/GenBank/DDBJ databases">
        <title>Comparative genomics, transcriptomics and evolutionary studies reveal genomic signatures of adaptation to plant cell wall in hemibiotrophic fungi.</title>
        <authorList>
            <consortium name="DOE Joint Genome Institute"/>
            <person name="Baroncelli R."/>
            <person name="Diaz J.F."/>
            <person name="Benocci T."/>
            <person name="Peng M."/>
            <person name="Battaglia E."/>
            <person name="Haridas S."/>
            <person name="Andreopoulos W."/>
            <person name="Labutti K."/>
            <person name="Pangilinan J."/>
            <person name="Floch G.L."/>
            <person name="Makela M.R."/>
            <person name="Henrissat B."/>
            <person name="Grigoriev I.V."/>
            <person name="Crouch J.A."/>
            <person name="De Vries R.P."/>
            <person name="Sukno S.A."/>
            <person name="Thon M.R."/>
        </authorList>
    </citation>
    <scope>NUCLEOTIDE SEQUENCE</scope>
    <source>
        <strain evidence="2">CBS 102054</strain>
    </source>
</reference>
<dbReference type="PANTHER" id="PTHR21974:SF2">
    <property type="entry name" value="RE15880P"/>
    <property type="match status" value="1"/>
</dbReference>
<evidence type="ECO:0000313" key="3">
    <source>
        <dbReference type="Proteomes" id="UP001243989"/>
    </source>
</evidence>
<name>A0AAI9ZTL6_9PEZI</name>
<sequence length="394" mass="45492">MATSDLESKIRQAAVKNRQLLAILADTDNAIPDLRQQRRLITDLDHQLKESDKIIRALDGRRKKELKDHEKFRDSVMRRFVHKAVGKRDKFDERAAREEREYFDVLQKEHSEKELNKNVKEQLSDAREASKALEVEARRHDEAQCELDSLYDSIFAGPTPSYPEEDTLEQSAEQALHEYHDTRSKVEAEQHAIRLLTDAMKRMGDSLRHMDDALSHSRMDMFGGGTMTDMMERSALQRAESAAQEARMLLMQAQRMTPYIGDLPPISINHGNLMGDVLFDNIFSDMTFHDEIKKSRMSIEKCAQVLSRYLHETRDRHMYLSREQKVRGERLESTRTALQKERERLFEQIAGGNLDMKFASASSSAMPVGLKHLVVEGVVKKIDFRVRARDVGNH</sequence>
<accession>A0AAI9ZTL6</accession>
<dbReference type="Proteomes" id="UP001243989">
    <property type="component" value="Unassembled WGS sequence"/>
</dbReference>
<protein>
    <submittedName>
        <fullName evidence="2">Uncharacterized protein</fullName>
    </submittedName>
</protein>
<gene>
    <name evidence="2" type="ORF">BDP81DRAFT_317039</name>
</gene>
<dbReference type="PANTHER" id="PTHR21974">
    <property type="entry name" value="RE15880P"/>
    <property type="match status" value="1"/>
</dbReference>